<dbReference type="EMBL" id="CP100390">
    <property type="protein sequence ID" value="UZE94541.1"/>
    <property type="molecule type" value="Genomic_DNA"/>
</dbReference>
<feature type="transmembrane region" description="Helical" evidence="1">
    <location>
        <begin position="473"/>
        <end position="494"/>
    </location>
</feature>
<feature type="transmembrane region" description="Helical" evidence="1">
    <location>
        <begin position="94"/>
        <end position="112"/>
    </location>
</feature>
<keyword evidence="1" id="KW-1133">Transmembrane helix</keyword>
<dbReference type="RefSeq" id="WP_265046033.1">
    <property type="nucleotide sequence ID" value="NZ_CP100390.1"/>
</dbReference>
<feature type="transmembrane region" description="Helical" evidence="1">
    <location>
        <begin position="6"/>
        <end position="25"/>
    </location>
</feature>
<protein>
    <submittedName>
        <fullName evidence="3">PilZ domain-containing protein</fullName>
    </submittedName>
</protein>
<evidence type="ECO:0000313" key="4">
    <source>
        <dbReference type="Proteomes" id="UP001163739"/>
    </source>
</evidence>
<dbReference type="SUPFAM" id="SSF141371">
    <property type="entry name" value="PilZ domain-like"/>
    <property type="match status" value="1"/>
</dbReference>
<organism evidence="3 4">
    <name type="scientific">Alkalimarinus alittae</name>
    <dbReference type="NCBI Taxonomy" id="2961619"/>
    <lineage>
        <taxon>Bacteria</taxon>
        <taxon>Pseudomonadati</taxon>
        <taxon>Pseudomonadota</taxon>
        <taxon>Gammaproteobacteria</taxon>
        <taxon>Alteromonadales</taxon>
        <taxon>Alteromonadaceae</taxon>
        <taxon>Alkalimarinus</taxon>
    </lineage>
</organism>
<feature type="transmembrane region" description="Helical" evidence="1">
    <location>
        <begin position="46"/>
        <end position="64"/>
    </location>
</feature>
<evidence type="ECO:0000256" key="1">
    <source>
        <dbReference type="SAM" id="Phobius"/>
    </source>
</evidence>
<feature type="transmembrane region" description="Helical" evidence="1">
    <location>
        <begin position="395"/>
        <end position="415"/>
    </location>
</feature>
<dbReference type="Pfam" id="PF07238">
    <property type="entry name" value="PilZ"/>
    <property type="match status" value="1"/>
</dbReference>
<dbReference type="InterPro" id="IPR009875">
    <property type="entry name" value="PilZ_domain"/>
</dbReference>
<proteinExistence type="predicted"/>
<accession>A0ABY6MXJ1</accession>
<gene>
    <name evidence="3" type="ORF">NKI27_10625</name>
</gene>
<keyword evidence="1" id="KW-0472">Membrane</keyword>
<reference evidence="3" key="1">
    <citation type="submission" date="2022-06" db="EMBL/GenBank/DDBJ databases">
        <title>Alkalimarinus sp. nov., isolated from gut of a Alitta virens.</title>
        <authorList>
            <person name="Yang A.I."/>
            <person name="Shin N.-R."/>
        </authorList>
    </citation>
    <scope>NUCLEOTIDE SEQUENCE</scope>
    <source>
        <strain evidence="3">A2M4</strain>
    </source>
</reference>
<keyword evidence="4" id="KW-1185">Reference proteome</keyword>
<feature type="transmembrane region" description="Helical" evidence="1">
    <location>
        <begin position="329"/>
        <end position="350"/>
    </location>
</feature>
<feature type="transmembrane region" description="Helical" evidence="1">
    <location>
        <begin position="291"/>
        <end position="317"/>
    </location>
</feature>
<feature type="transmembrane region" description="Helical" evidence="1">
    <location>
        <begin position="362"/>
        <end position="383"/>
    </location>
</feature>
<sequence>MDQIIDILFSALFLSVVVGTRFNKWPAEQSKLFTGSPSDYIDGPRFKGYCLIYILTFFVLTLIVRNSPQLLDILKVVLDTQATQVPQSNGIATHSYLIISIAVFIISTLPMVSPYDEQWRKKLHVWARIPQSVKEITRGIIRSNAFMPTPRILSELKREITRSEQQSRFALSIENLDQEKAARSIDWYYIQCASLLLIVKELCLDLTVNDLKTKGIRIEELGRIITSPSFNENEFNKYKHELEELSLYFVECICKHVIKKYPRKDAQYTAFKNLGFVISQHDSSEIRIKDAISLCFIGVILISISSVAALLLILDFYQPERQYLDVAKFVSWTTGSIISFSIAIFVGIVIKKMPSADVKVGMFTYFIALLFATLASFVFFVIVRDLALSLEKLPIARICLAMSFSTLSIVVIKALNNASYDRKEVVVSSLFYGIVLGVVMAVFQVLISIAFSWNRIPESVSVLTHYFSDWKLFFLFSVGFLKGLFVGGGISYFIQKTQREQLLAALRKNPRVNRVLVMELKSGEKAFYINTKDISTNGIKIQTRETLHSGDQIELSSPIIGSIKGVIKWTQSQLLGKQIAGIEFTKSTHTLQKYIRDNYGEYYAG</sequence>
<dbReference type="Gene3D" id="2.40.10.220">
    <property type="entry name" value="predicted glycosyltransferase like domains"/>
    <property type="match status" value="1"/>
</dbReference>
<feature type="transmembrane region" description="Helical" evidence="1">
    <location>
        <begin position="427"/>
        <end position="453"/>
    </location>
</feature>
<name>A0ABY6MXJ1_9ALTE</name>
<keyword evidence="1" id="KW-0812">Transmembrane</keyword>
<evidence type="ECO:0000259" key="2">
    <source>
        <dbReference type="Pfam" id="PF07238"/>
    </source>
</evidence>
<evidence type="ECO:0000313" key="3">
    <source>
        <dbReference type="EMBL" id="UZE94541.1"/>
    </source>
</evidence>
<feature type="domain" description="PilZ" evidence="2">
    <location>
        <begin position="506"/>
        <end position="591"/>
    </location>
</feature>
<dbReference type="Proteomes" id="UP001163739">
    <property type="component" value="Chromosome"/>
</dbReference>